<evidence type="ECO:0000256" key="4">
    <source>
        <dbReference type="ARBA" id="ARBA00022833"/>
    </source>
</evidence>
<keyword evidence="3" id="KW-0378">Hydrolase</keyword>
<accession>A0A382CY39</accession>
<dbReference type="GO" id="GO:0046872">
    <property type="term" value="F:metal ion binding"/>
    <property type="evidence" value="ECO:0007669"/>
    <property type="project" value="UniProtKB-KW"/>
</dbReference>
<dbReference type="GO" id="GO:0005829">
    <property type="term" value="C:cytosol"/>
    <property type="evidence" value="ECO:0007669"/>
    <property type="project" value="TreeGrafter"/>
</dbReference>
<dbReference type="InterPro" id="IPR032466">
    <property type="entry name" value="Metal_Hydrolase"/>
</dbReference>
<dbReference type="Pfam" id="PF00962">
    <property type="entry name" value="A_deaminase"/>
    <property type="match status" value="1"/>
</dbReference>
<dbReference type="GO" id="GO:0000034">
    <property type="term" value="F:adenine deaminase activity"/>
    <property type="evidence" value="ECO:0007669"/>
    <property type="project" value="TreeGrafter"/>
</dbReference>
<dbReference type="GO" id="GO:0043103">
    <property type="term" value="P:hypoxanthine salvage"/>
    <property type="evidence" value="ECO:0007669"/>
    <property type="project" value="TreeGrafter"/>
</dbReference>
<keyword evidence="2" id="KW-0479">Metal-binding</keyword>
<name>A0A382CY39_9ZZZZ</name>
<organism evidence="6">
    <name type="scientific">marine metagenome</name>
    <dbReference type="NCBI Taxonomy" id="408172"/>
    <lineage>
        <taxon>unclassified sequences</taxon>
        <taxon>metagenomes</taxon>
        <taxon>ecological metagenomes</taxon>
    </lineage>
</organism>
<dbReference type="SUPFAM" id="SSF51556">
    <property type="entry name" value="Metallo-dependent hydrolases"/>
    <property type="match status" value="1"/>
</dbReference>
<evidence type="ECO:0000256" key="1">
    <source>
        <dbReference type="ARBA" id="ARBA00001947"/>
    </source>
</evidence>
<dbReference type="AlphaFoldDB" id="A0A382CY39"/>
<dbReference type="EMBL" id="UINC01036561">
    <property type="protein sequence ID" value="SVB30722.1"/>
    <property type="molecule type" value="Genomic_DNA"/>
</dbReference>
<evidence type="ECO:0000256" key="3">
    <source>
        <dbReference type="ARBA" id="ARBA00022801"/>
    </source>
</evidence>
<dbReference type="InterPro" id="IPR006330">
    <property type="entry name" value="Ado/ade_deaminase"/>
</dbReference>
<reference evidence="6" key="1">
    <citation type="submission" date="2018-05" db="EMBL/GenBank/DDBJ databases">
        <authorList>
            <person name="Lanie J.A."/>
            <person name="Ng W.-L."/>
            <person name="Kazmierczak K.M."/>
            <person name="Andrzejewski T.M."/>
            <person name="Davidsen T.M."/>
            <person name="Wayne K.J."/>
            <person name="Tettelin H."/>
            <person name="Glass J.I."/>
            <person name="Rusch D."/>
            <person name="Podicherti R."/>
            <person name="Tsui H.-C.T."/>
            <person name="Winkler M.E."/>
        </authorList>
    </citation>
    <scope>NUCLEOTIDE SEQUENCE</scope>
</reference>
<dbReference type="InterPro" id="IPR001365">
    <property type="entry name" value="A_deaminase_dom"/>
</dbReference>
<protein>
    <recommendedName>
        <fullName evidence="5">Adenosine deaminase domain-containing protein</fullName>
    </recommendedName>
</protein>
<evidence type="ECO:0000259" key="5">
    <source>
        <dbReference type="Pfam" id="PF00962"/>
    </source>
</evidence>
<evidence type="ECO:0000313" key="6">
    <source>
        <dbReference type="EMBL" id="SVB30722.1"/>
    </source>
</evidence>
<dbReference type="PANTHER" id="PTHR43114">
    <property type="entry name" value="ADENINE DEAMINASE"/>
    <property type="match status" value="1"/>
</dbReference>
<sequence length="291" mass="33680">MLKVAVEVIQDRTDFARIVYETMREAAQNGVRYREIFWNPTDHISITGFDYKKAMDGIIGGLKESEEDFGIIGRLIPSINREESSQLAVEMVKTVLENPFEEVVGLGMDYLETGNPPEKFWKAYKLASEGGLHLTAHAGEFGEPWNNVETALELLKCERIDHGYTILNNPELMKKCVDDDIVFSVVPTNSFYSRTLKKEDWITKHPIFHMGREGIKIFPNSDDPPLHHTNPGKCYIDMVKEFKYSIEDVREFIGNSINGSFVDDYTKKIWRNEWLEEFDNLRNFFELETHP</sequence>
<dbReference type="Gene3D" id="3.20.20.140">
    <property type="entry name" value="Metal-dependent hydrolases"/>
    <property type="match status" value="1"/>
</dbReference>
<dbReference type="GO" id="GO:0006146">
    <property type="term" value="P:adenine catabolic process"/>
    <property type="evidence" value="ECO:0007669"/>
    <property type="project" value="TreeGrafter"/>
</dbReference>
<comment type="cofactor">
    <cofactor evidence="1">
        <name>Zn(2+)</name>
        <dbReference type="ChEBI" id="CHEBI:29105"/>
    </cofactor>
</comment>
<keyword evidence="4" id="KW-0862">Zinc</keyword>
<proteinExistence type="predicted"/>
<gene>
    <name evidence="6" type="ORF">METZ01_LOCUS183576</name>
</gene>
<feature type="domain" description="Adenosine deaminase" evidence="5">
    <location>
        <begin position="3"/>
        <end position="268"/>
    </location>
</feature>
<dbReference type="PANTHER" id="PTHR43114:SF6">
    <property type="entry name" value="ADENINE DEAMINASE"/>
    <property type="match status" value="1"/>
</dbReference>
<evidence type="ECO:0000256" key="2">
    <source>
        <dbReference type="ARBA" id="ARBA00022723"/>
    </source>
</evidence>